<evidence type="ECO:0000313" key="8">
    <source>
        <dbReference type="Proteomes" id="UP001055553"/>
    </source>
</evidence>
<reference evidence="8" key="1">
    <citation type="journal article" date="2022" name="Int. J. Syst. Evol. Microbiol.">
        <title>Nanobdella aerobiophila gen. nov., sp. nov., a thermoacidophilic, obligate ectosymbiotic archaeon, and proposal of Nanobdellaceae fam. nov., Nanobdellales ord. nov. and Nanobdellia class. nov.</title>
        <authorList>
            <person name="Kato S."/>
            <person name="Ogasawara A."/>
            <person name="Itoh T."/>
            <person name="Sakai H.D."/>
            <person name="Shimizu M."/>
            <person name="Yuki M."/>
            <person name="Kaneko M."/>
            <person name="Takashina T."/>
            <person name="Ohkuma M."/>
        </authorList>
    </citation>
    <scope>NUCLEOTIDE SEQUENCE [LARGE SCALE GENOMIC DNA]</scope>
    <source>
        <strain evidence="8">MJ1</strain>
    </source>
</reference>
<comment type="similarity">
    <text evidence="6">Belongs to the eukaryotic/archaeal RNase P protein component 1 family.</text>
</comment>
<dbReference type="Pfam" id="PF01868">
    <property type="entry name" value="RNase_P-MRP_p29"/>
    <property type="match status" value="1"/>
</dbReference>
<accession>A0A915SCQ3</accession>
<dbReference type="EC" id="3.1.26.5" evidence="6"/>
<keyword evidence="5 6" id="KW-0378">Hydrolase</keyword>
<proteinExistence type="inferred from homology"/>
<comment type="subcellular location">
    <subcellularLocation>
        <location evidence="6">Cytoplasm</location>
    </subcellularLocation>
</comment>
<dbReference type="Gene3D" id="2.30.30.210">
    <property type="entry name" value="Ribonuclease P/MRP, subunit p29"/>
    <property type="match status" value="1"/>
</dbReference>
<evidence type="ECO:0000313" key="7">
    <source>
        <dbReference type="EMBL" id="BBL45583.1"/>
    </source>
</evidence>
<evidence type="ECO:0000256" key="2">
    <source>
        <dbReference type="ARBA" id="ARBA00022694"/>
    </source>
</evidence>
<dbReference type="EMBL" id="AP019769">
    <property type="protein sequence ID" value="BBL45583.1"/>
    <property type="molecule type" value="Genomic_DNA"/>
</dbReference>
<dbReference type="GO" id="GO:0001682">
    <property type="term" value="P:tRNA 5'-leader removal"/>
    <property type="evidence" value="ECO:0007669"/>
    <property type="project" value="UniProtKB-UniRule"/>
</dbReference>
<dbReference type="KEGG" id="naer:MJ1_0421"/>
<dbReference type="GO" id="GO:0030677">
    <property type="term" value="C:ribonuclease P complex"/>
    <property type="evidence" value="ECO:0007669"/>
    <property type="project" value="UniProtKB-UniRule"/>
</dbReference>
<comment type="catalytic activity">
    <reaction evidence="6">
        <text>Endonucleolytic cleavage of RNA, removing 5'-extranucleotides from tRNA precursor.</text>
        <dbReference type="EC" id="3.1.26.5"/>
    </reaction>
</comment>
<dbReference type="HAMAP" id="MF_00754">
    <property type="entry name" value="RNase_P_1"/>
    <property type="match status" value="1"/>
</dbReference>
<dbReference type="RefSeq" id="WP_258392900.1">
    <property type="nucleotide sequence ID" value="NZ_AP019769.1"/>
</dbReference>
<keyword evidence="1 6" id="KW-0963">Cytoplasm</keyword>
<evidence type="ECO:0000256" key="6">
    <source>
        <dbReference type="HAMAP-Rule" id="MF_00754"/>
    </source>
</evidence>
<keyword evidence="8" id="KW-1185">Reference proteome</keyword>
<evidence type="ECO:0000256" key="4">
    <source>
        <dbReference type="ARBA" id="ARBA00022759"/>
    </source>
</evidence>
<comment type="function">
    <text evidence="6">Part of ribonuclease P, a protein complex that generates mature tRNA molecules by cleaving their 5'-ends.</text>
</comment>
<sequence>MNKDFINREFIGMYIEVYDSKIKSLKGLYGKIIDETKNVFYIETESGIKIIPKDISSFIFYYNNYQIFLEGKIINYKPWDRLKLNIRKTV</sequence>
<dbReference type="InterPro" id="IPR023534">
    <property type="entry name" value="Rof/RNase_P-like"/>
</dbReference>
<dbReference type="InterPro" id="IPR036980">
    <property type="entry name" value="RNase_P/MRP_Rpp29_sf"/>
</dbReference>
<dbReference type="SUPFAM" id="SSF101744">
    <property type="entry name" value="Rof/RNase P subunit-like"/>
    <property type="match status" value="1"/>
</dbReference>
<protein>
    <recommendedName>
        <fullName evidence="6">Ribonuclease P protein component 1</fullName>
        <shortName evidence="6">RNase P component 1</shortName>
        <ecNumber evidence="6">3.1.26.5</ecNumber>
    </recommendedName>
    <alternativeName>
        <fullName evidence="6">Rpp29</fullName>
    </alternativeName>
</protein>
<dbReference type="GO" id="GO:0003723">
    <property type="term" value="F:RNA binding"/>
    <property type="evidence" value="ECO:0007669"/>
    <property type="project" value="InterPro"/>
</dbReference>
<name>A0A915SCQ3_9ARCH</name>
<dbReference type="SMART" id="SM00538">
    <property type="entry name" value="POP4"/>
    <property type="match status" value="1"/>
</dbReference>
<dbReference type="GeneID" id="74568367"/>
<keyword evidence="4 6" id="KW-0255">Endonuclease</keyword>
<dbReference type="Proteomes" id="UP001055553">
    <property type="component" value="Chromosome"/>
</dbReference>
<dbReference type="GO" id="GO:0004526">
    <property type="term" value="F:ribonuclease P activity"/>
    <property type="evidence" value="ECO:0007669"/>
    <property type="project" value="UniProtKB-UniRule"/>
</dbReference>
<comment type="subunit">
    <text evidence="6">Consists of a catalytic RNA component and at least 4-5 protein subunits.</text>
</comment>
<organism evidence="7 8">
    <name type="scientific">Nanobdella aerobiophila</name>
    <dbReference type="NCBI Taxonomy" id="2586965"/>
    <lineage>
        <taxon>Archaea</taxon>
        <taxon>Nanobdellota</taxon>
        <taxon>Nanobdellia</taxon>
        <taxon>Nanobdellales</taxon>
        <taxon>Nanobdellaceae</taxon>
        <taxon>Nanobdella</taxon>
    </lineage>
</organism>
<dbReference type="InterPro" id="IPR002730">
    <property type="entry name" value="Rpp29/RNP1"/>
</dbReference>
<evidence type="ECO:0000256" key="3">
    <source>
        <dbReference type="ARBA" id="ARBA00022722"/>
    </source>
</evidence>
<keyword evidence="2 6" id="KW-0819">tRNA processing</keyword>
<dbReference type="InterPro" id="IPR023538">
    <property type="entry name" value="RNP1"/>
</dbReference>
<evidence type="ECO:0000256" key="1">
    <source>
        <dbReference type="ARBA" id="ARBA00022490"/>
    </source>
</evidence>
<keyword evidence="3 6" id="KW-0540">Nuclease</keyword>
<dbReference type="GO" id="GO:0005737">
    <property type="term" value="C:cytoplasm"/>
    <property type="evidence" value="ECO:0007669"/>
    <property type="project" value="UniProtKB-SubCell"/>
</dbReference>
<gene>
    <name evidence="6" type="primary">rnp1</name>
    <name evidence="7" type="ORF">MJ1_0421</name>
</gene>
<dbReference type="AlphaFoldDB" id="A0A915SCQ3"/>
<evidence type="ECO:0000256" key="5">
    <source>
        <dbReference type="ARBA" id="ARBA00022801"/>
    </source>
</evidence>